<dbReference type="GO" id="GO:0016567">
    <property type="term" value="P:protein ubiquitination"/>
    <property type="evidence" value="ECO:0007669"/>
    <property type="project" value="TreeGrafter"/>
</dbReference>
<feature type="compositionally biased region" description="Polar residues" evidence="2">
    <location>
        <begin position="359"/>
        <end position="369"/>
    </location>
</feature>
<dbReference type="OrthoDB" id="8062037at2759"/>
<feature type="compositionally biased region" description="Polar residues" evidence="2">
    <location>
        <begin position="487"/>
        <end position="506"/>
    </location>
</feature>
<feature type="compositionally biased region" description="Low complexity" evidence="2">
    <location>
        <begin position="85"/>
        <end position="103"/>
    </location>
</feature>
<feature type="compositionally biased region" description="Low complexity" evidence="2">
    <location>
        <begin position="376"/>
        <end position="385"/>
    </location>
</feature>
<feature type="region of interest" description="Disordered" evidence="2">
    <location>
        <begin position="185"/>
        <end position="268"/>
    </location>
</feature>
<feature type="region of interest" description="Disordered" evidence="2">
    <location>
        <begin position="1"/>
        <end position="110"/>
    </location>
</feature>
<feature type="compositionally biased region" description="Polar residues" evidence="2">
    <location>
        <begin position="37"/>
        <end position="68"/>
    </location>
</feature>
<keyword evidence="1" id="KW-0863">Zinc-finger</keyword>
<organism evidence="4 5">
    <name type="scientific">Entomortierella chlamydospora</name>
    <dbReference type="NCBI Taxonomy" id="101097"/>
    <lineage>
        <taxon>Eukaryota</taxon>
        <taxon>Fungi</taxon>
        <taxon>Fungi incertae sedis</taxon>
        <taxon>Mucoromycota</taxon>
        <taxon>Mortierellomycotina</taxon>
        <taxon>Mortierellomycetes</taxon>
        <taxon>Mortierellales</taxon>
        <taxon>Mortierellaceae</taxon>
        <taxon>Entomortierella</taxon>
    </lineage>
</organism>
<dbReference type="InterPro" id="IPR001841">
    <property type="entry name" value="Znf_RING"/>
</dbReference>
<feature type="compositionally biased region" description="Polar residues" evidence="2">
    <location>
        <begin position="200"/>
        <end position="217"/>
    </location>
</feature>
<feature type="region of interest" description="Disordered" evidence="2">
    <location>
        <begin position="459"/>
        <end position="558"/>
    </location>
</feature>
<proteinExistence type="predicted"/>
<dbReference type="CDD" id="cd16461">
    <property type="entry name" value="RING-H2_EL5-like"/>
    <property type="match status" value="1"/>
</dbReference>
<feature type="region of interest" description="Disordered" evidence="2">
    <location>
        <begin position="574"/>
        <end position="603"/>
    </location>
</feature>
<feature type="compositionally biased region" description="Polar residues" evidence="2">
    <location>
        <begin position="250"/>
        <end position="263"/>
    </location>
</feature>
<feature type="region of interest" description="Disordered" evidence="2">
    <location>
        <begin position="303"/>
        <end position="429"/>
    </location>
</feature>
<evidence type="ECO:0000313" key="4">
    <source>
        <dbReference type="EMBL" id="KAG0021804.1"/>
    </source>
</evidence>
<gene>
    <name evidence="4" type="ORF">BGZ80_001683</name>
</gene>
<dbReference type="Proteomes" id="UP000703661">
    <property type="component" value="Unassembled WGS sequence"/>
</dbReference>
<keyword evidence="1" id="KW-0479">Metal-binding</keyword>
<sequence>MSNSNADTSRTALNGGNASSGNGRSTVARPERPPSRSGISPTGSPGLISRSSTRSPGLQAPNPTSNGRTPRGLTRVQRMYDEQSIRSTRSSSRASSVIAASPSLNSPSNEASLQGHVVEYMDIDSDTNDIVPHEQQRLSAAQHHNRSHAHNTQTGSAFTEHYHHHQLTSVPSDNAMNFRADQSFARPSITTRSRIRASQEPVSSASSAITGSDNNSFYAGLSNSRGGTSISSSLLPIRPDSDDDDDMENDLNSNATHGGAQTRSRSRRYPDPDVVADLIHHQFVQSLREVNDNVVSSAPAATTTVTTTTTTTTTTVEPFENNSDINNTNNSASVDNAQGRETVAPTSHPNGSVAVDSHTGITSDDTPTTPHRMRLRSSSMRGLLGFQPTEESATDERPVTQDSSSNNTVGADTETQPEGDSRPTNPTDAMDRSQFLLSQLPLFMRLLVDFNRGLRAPVEPVTDDEDRANEVGESASNMEDGSPGLDTANTSGTDNASNQTLDSDTPNPDPAARSRRRHTTIRFIQIGGGLGPSHRARSSSTTAEHENEGDEGDDNQAGQAGEEFGEAVIMLLTGPSSDSDLDTDDSSTPEGSDDAETPRARTRHRSPWVVMTLSGAYLNSLMAAGSGGEGGSNYDDLWMLSNLIGPARPITTTQEAIDNAGFAVGRFEQEAQGMRNISTLGDGTKCLVCMSDYEEGESMRALKCKHGFHLECIDKWLTTGANKCPVCRAAAVSNEPPVLEPQVQVNSGAGDQ</sequence>
<dbReference type="Gene3D" id="3.30.40.10">
    <property type="entry name" value="Zinc/RING finger domain, C3HC4 (zinc finger)"/>
    <property type="match status" value="1"/>
</dbReference>
<reference evidence="4" key="1">
    <citation type="journal article" date="2020" name="Fungal Divers.">
        <title>Resolving the Mortierellaceae phylogeny through synthesis of multi-gene phylogenetics and phylogenomics.</title>
        <authorList>
            <person name="Vandepol N."/>
            <person name="Liber J."/>
            <person name="Desiro A."/>
            <person name="Na H."/>
            <person name="Kennedy M."/>
            <person name="Barry K."/>
            <person name="Grigoriev I.V."/>
            <person name="Miller A.N."/>
            <person name="O'Donnell K."/>
            <person name="Stajich J.E."/>
            <person name="Bonito G."/>
        </authorList>
    </citation>
    <scope>NUCLEOTIDE SEQUENCE</scope>
    <source>
        <strain evidence="4">NRRL 2769</strain>
    </source>
</reference>
<dbReference type="InterPro" id="IPR013083">
    <property type="entry name" value="Znf_RING/FYVE/PHD"/>
</dbReference>
<keyword evidence="5" id="KW-1185">Reference proteome</keyword>
<feature type="compositionally biased region" description="Low complexity" evidence="2">
    <location>
        <begin position="221"/>
        <end position="238"/>
    </location>
</feature>
<dbReference type="GO" id="GO:0061630">
    <property type="term" value="F:ubiquitin protein ligase activity"/>
    <property type="evidence" value="ECO:0007669"/>
    <property type="project" value="TreeGrafter"/>
</dbReference>
<protein>
    <recommendedName>
        <fullName evidence="3">RING-type domain-containing protein</fullName>
    </recommendedName>
</protein>
<feature type="compositionally biased region" description="Low complexity" evidence="2">
    <location>
        <begin position="14"/>
        <end position="25"/>
    </location>
</feature>
<dbReference type="EMBL" id="JAAAID010000139">
    <property type="protein sequence ID" value="KAG0021804.1"/>
    <property type="molecule type" value="Genomic_DNA"/>
</dbReference>
<evidence type="ECO:0000256" key="2">
    <source>
        <dbReference type="SAM" id="MobiDB-lite"/>
    </source>
</evidence>
<feature type="domain" description="RING-type" evidence="3">
    <location>
        <begin position="686"/>
        <end position="728"/>
    </location>
</feature>
<feature type="compositionally biased region" description="Low complexity" evidence="2">
    <location>
        <begin position="303"/>
        <end position="333"/>
    </location>
</feature>
<feature type="compositionally biased region" description="Polar residues" evidence="2">
    <location>
        <begin position="1"/>
        <end position="12"/>
    </location>
</feature>
<dbReference type="PROSITE" id="PS50089">
    <property type="entry name" value="ZF_RING_2"/>
    <property type="match status" value="1"/>
</dbReference>
<feature type="compositionally biased region" description="Acidic residues" evidence="2">
    <location>
        <begin position="579"/>
        <end position="595"/>
    </location>
</feature>
<dbReference type="PANTHER" id="PTHR46171">
    <property type="entry name" value="GH10160P"/>
    <property type="match status" value="1"/>
</dbReference>
<dbReference type="PANTHER" id="PTHR46171:SF3">
    <property type="entry name" value="GH10160P"/>
    <property type="match status" value="1"/>
</dbReference>
<dbReference type="AlphaFoldDB" id="A0A9P6N319"/>
<dbReference type="Pfam" id="PF13639">
    <property type="entry name" value="zf-RING_2"/>
    <property type="match status" value="1"/>
</dbReference>
<keyword evidence="1" id="KW-0862">Zinc</keyword>
<evidence type="ECO:0000256" key="1">
    <source>
        <dbReference type="PROSITE-ProRule" id="PRU00175"/>
    </source>
</evidence>
<feature type="compositionally biased region" description="Polar residues" evidence="2">
    <location>
        <begin position="400"/>
        <end position="427"/>
    </location>
</feature>
<name>A0A9P6N319_9FUNG</name>
<evidence type="ECO:0000259" key="3">
    <source>
        <dbReference type="PROSITE" id="PS50089"/>
    </source>
</evidence>
<evidence type="ECO:0000313" key="5">
    <source>
        <dbReference type="Proteomes" id="UP000703661"/>
    </source>
</evidence>
<dbReference type="SUPFAM" id="SSF57850">
    <property type="entry name" value="RING/U-box"/>
    <property type="match status" value="1"/>
</dbReference>
<dbReference type="GO" id="GO:0008270">
    <property type="term" value="F:zinc ion binding"/>
    <property type="evidence" value="ECO:0007669"/>
    <property type="project" value="UniProtKB-KW"/>
</dbReference>
<dbReference type="SMART" id="SM00184">
    <property type="entry name" value="RING"/>
    <property type="match status" value="1"/>
</dbReference>
<comment type="caution">
    <text evidence="4">The sequence shown here is derived from an EMBL/GenBank/DDBJ whole genome shotgun (WGS) entry which is preliminary data.</text>
</comment>
<accession>A0A9P6N319</accession>